<keyword evidence="1" id="KW-0732">Signal</keyword>
<evidence type="ECO:0000313" key="2">
    <source>
        <dbReference type="EMBL" id="VVD02097.1"/>
    </source>
</evidence>
<feature type="chain" id="PRO_5022862885" evidence="1">
    <location>
        <begin position="27"/>
        <end position="86"/>
    </location>
</feature>
<protein>
    <submittedName>
        <fullName evidence="2">Uncharacterized protein</fullName>
    </submittedName>
</protein>
<dbReference type="Proteomes" id="UP000324832">
    <property type="component" value="Unassembled WGS sequence"/>
</dbReference>
<gene>
    <name evidence="2" type="ORF">LSINAPIS_LOCUS12377</name>
</gene>
<dbReference type="AlphaFoldDB" id="A0A5E4QUN7"/>
<name>A0A5E4QUN7_9NEOP</name>
<feature type="signal peptide" evidence="1">
    <location>
        <begin position="1"/>
        <end position="26"/>
    </location>
</feature>
<dbReference type="EMBL" id="FZQP02005778">
    <property type="protein sequence ID" value="VVD02097.1"/>
    <property type="molecule type" value="Genomic_DNA"/>
</dbReference>
<evidence type="ECO:0000256" key="1">
    <source>
        <dbReference type="SAM" id="SignalP"/>
    </source>
</evidence>
<sequence>MFVLKYNMELRLIFLIFFMLAVFTSALPAESGSQPMKRDLAESVKDAWNGAVKTVSDAGDAVVDAVKPTEKSVIDKMASGLKDIVE</sequence>
<accession>A0A5E4QUN7</accession>
<evidence type="ECO:0000313" key="3">
    <source>
        <dbReference type="Proteomes" id="UP000324832"/>
    </source>
</evidence>
<keyword evidence="3" id="KW-1185">Reference proteome</keyword>
<dbReference type="OrthoDB" id="7443627at2759"/>
<proteinExistence type="predicted"/>
<reference evidence="2 3" key="1">
    <citation type="submission" date="2017-07" db="EMBL/GenBank/DDBJ databases">
        <authorList>
            <person name="Talla V."/>
            <person name="Backstrom N."/>
        </authorList>
    </citation>
    <scope>NUCLEOTIDE SEQUENCE [LARGE SCALE GENOMIC DNA]</scope>
</reference>
<organism evidence="2 3">
    <name type="scientific">Leptidea sinapis</name>
    <dbReference type="NCBI Taxonomy" id="189913"/>
    <lineage>
        <taxon>Eukaryota</taxon>
        <taxon>Metazoa</taxon>
        <taxon>Ecdysozoa</taxon>
        <taxon>Arthropoda</taxon>
        <taxon>Hexapoda</taxon>
        <taxon>Insecta</taxon>
        <taxon>Pterygota</taxon>
        <taxon>Neoptera</taxon>
        <taxon>Endopterygota</taxon>
        <taxon>Lepidoptera</taxon>
        <taxon>Glossata</taxon>
        <taxon>Ditrysia</taxon>
        <taxon>Papilionoidea</taxon>
        <taxon>Pieridae</taxon>
        <taxon>Dismorphiinae</taxon>
        <taxon>Leptidea</taxon>
    </lineage>
</organism>